<evidence type="ECO:0000313" key="2">
    <source>
        <dbReference type="EMBL" id="OGM12027.1"/>
    </source>
</evidence>
<comment type="caution">
    <text evidence="2">The sequence shown here is derived from an EMBL/GenBank/DDBJ whole genome shotgun (WGS) entry which is preliminary data.</text>
</comment>
<feature type="region of interest" description="Disordered" evidence="1">
    <location>
        <begin position="56"/>
        <end position="76"/>
    </location>
</feature>
<dbReference type="AlphaFoldDB" id="A0A1F7XAJ0"/>
<organism evidence="2 3">
    <name type="scientific">Candidatus Woesebacteria bacterium RBG_16_39_8b</name>
    <dbReference type="NCBI Taxonomy" id="1802482"/>
    <lineage>
        <taxon>Bacteria</taxon>
        <taxon>Candidatus Woeseibacteriota</taxon>
    </lineage>
</organism>
<sequence>MKVYIKTIISSFKNPWRRIVLRLWSGQLAALERNLCTPTVMGEKFARRFHSLWMEKEKGGPGGPNHGKSSCADQDR</sequence>
<protein>
    <submittedName>
        <fullName evidence="2">Uncharacterized protein</fullName>
    </submittedName>
</protein>
<accession>A0A1F7XAJ0</accession>
<name>A0A1F7XAJ0_9BACT</name>
<proteinExistence type="predicted"/>
<feature type="compositionally biased region" description="Polar residues" evidence="1">
    <location>
        <begin position="67"/>
        <end position="76"/>
    </location>
</feature>
<evidence type="ECO:0000313" key="3">
    <source>
        <dbReference type="Proteomes" id="UP000179013"/>
    </source>
</evidence>
<evidence type="ECO:0000256" key="1">
    <source>
        <dbReference type="SAM" id="MobiDB-lite"/>
    </source>
</evidence>
<reference evidence="2 3" key="1">
    <citation type="journal article" date="2016" name="Nat. Commun.">
        <title>Thousands of microbial genomes shed light on interconnected biogeochemical processes in an aquifer system.</title>
        <authorList>
            <person name="Anantharaman K."/>
            <person name="Brown C.T."/>
            <person name="Hug L.A."/>
            <person name="Sharon I."/>
            <person name="Castelle C.J."/>
            <person name="Probst A.J."/>
            <person name="Thomas B.C."/>
            <person name="Singh A."/>
            <person name="Wilkins M.J."/>
            <person name="Karaoz U."/>
            <person name="Brodie E.L."/>
            <person name="Williams K.H."/>
            <person name="Hubbard S.S."/>
            <person name="Banfield J.F."/>
        </authorList>
    </citation>
    <scope>NUCLEOTIDE SEQUENCE [LARGE SCALE GENOMIC DNA]</scope>
</reference>
<gene>
    <name evidence="2" type="ORF">A2V80_01820</name>
</gene>
<dbReference type="EMBL" id="MGFU01000045">
    <property type="protein sequence ID" value="OGM12027.1"/>
    <property type="molecule type" value="Genomic_DNA"/>
</dbReference>
<dbReference type="Proteomes" id="UP000179013">
    <property type="component" value="Unassembled WGS sequence"/>
</dbReference>